<evidence type="ECO:0000259" key="2">
    <source>
        <dbReference type="Pfam" id="PF00501"/>
    </source>
</evidence>
<proteinExistence type="inferred from homology"/>
<reference evidence="4 5" key="1">
    <citation type="submission" date="2023-08" db="EMBL/GenBank/DDBJ databases">
        <authorList>
            <person name="Park J.-S."/>
        </authorList>
    </citation>
    <scope>NUCLEOTIDE SEQUENCE [LARGE SCALE GENOMIC DNA]</scope>
    <source>
        <strain evidence="4 5">2205BS29-5</strain>
    </source>
</reference>
<dbReference type="Proteomes" id="UP001224997">
    <property type="component" value="Unassembled WGS sequence"/>
</dbReference>
<evidence type="ECO:0000259" key="3">
    <source>
        <dbReference type="Pfam" id="PF13193"/>
    </source>
</evidence>
<dbReference type="CDD" id="cd05941">
    <property type="entry name" value="MCS"/>
    <property type="match status" value="1"/>
</dbReference>
<dbReference type="InterPro" id="IPR020845">
    <property type="entry name" value="AMP-binding_CS"/>
</dbReference>
<dbReference type="InterPro" id="IPR045851">
    <property type="entry name" value="AMP-bd_C_sf"/>
</dbReference>
<organism evidence="4 5">
    <name type="scientific">Paracoccus spongiarum</name>
    <dbReference type="NCBI Taxonomy" id="3064387"/>
    <lineage>
        <taxon>Bacteria</taxon>
        <taxon>Pseudomonadati</taxon>
        <taxon>Pseudomonadota</taxon>
        <taxon>Alphaproteobacteria</taxon>
        <taxon>Rhodobacterales</taxon>
        <taxon>Paracoccaceae</taxon>
        <taxon>Paracoccus</taxon>
    </lineage>
</organism>
<dbReference type="InterPro" id="IPR025110">
    <property type="entry name" value="AMP-bd_C"/>
</dbReference>
<evidence type="ECO:0000313" key="4">
    <source>
        <dbReference type="EMBL" id="MDP5305847.1"/>
    </source>
</evidence>
<dbReference type="PANTHER" id="PTHR43201">
    <property type="entry name" value="ACYL-COA SYNTHETASE"/>
    <property type="match status" value="1"/>
</dbReference>
<feature type="domain" description="AMP-dependent synthetase/ligase" evidence="2">
    <location>
        <begin position="15"/>
        <end position="360"/>
    </location>
</feature>
<dbReference type="InterPro" id="IPR000873">
    <property type="entry name" value="AMP-dep_synth/lig_dom"/>
</dbReference>
<protein>
    <submittedName>
        <fullName evidence="4">Malonyl-CoA synthase</fullName>
    </submittedName>
</protein>
<keyword evidence="5" id="KW-1185">Reference proteome</keyword>
<accession>A0ABT9J7R0</accession>
<dbReference type="Gene3D" id="3.40.50.12780">
    <property type="entry name" value="N-terminal domain of ligase-like"/>
    <property type="match status" value="1"/>
</dbReference>
<dbReference type="Gene3D" id="3.30.300.30">
    <property type="match status" value="1"/>
</dbReference>
<evidence type="ECO:0000256" key="1">
    <source>
        <dbReference type="ARBA" id="ARBA00006432"/>
    </source>
</evidence>
<dbReference type="InterPro" id="IPR042099">
    <property type="entry name" value="ANL_N_sf"/>
</dbReference>
<evidence type="ECO:0000313" key="5">
    <source>
        <dbReference type="Proteomes" id="UP001224997"/>
    </source>
</evidence>
<comment type="similarity">
    <text evidence="1">Belongs to the ATP-dependent AMP-binding enzyme family.</text>
</comment>
<dbReference type="EMBL" id="JAVAMQ010000001">
    <property type="protein sequence ID" value="MDP5305847.1"/>
    <property type="molecule type" value="Genomic_DNA"/>
</dbReference>
<feature type="domain" description="AMP-binding enzyme C-terminal" evidence="3">
    <location>
        <begin position="411"/>
        <end position="486"/>
    </location>
</feature>
<sequence>MTNTLFDALMARHAGDDRPALILPGGATLDHDGLYRLSGRLANLLTASGVGPGDRVAVQVAKSPEALALYLATLRAGAVFLPLNPAYTAAELAYFIADAAPALLVCDPAIVAQRADFAPDALRLLTLDAAGQGSLTEAAIRHPETQAPVPRAGHQLAAILYTSGTTGRPKGAMLSHDNLLSNARVLADAWRFSCDDVLLHALPIFHTHGLFVACNLSLLSGGAMIWLPRFDADEVLRLLPQATVMMGVPTFYTRLLDRPGLDREATARMRLFISGSAPLLAETHRAFEARTGHVILERYGMTETNMTTSNPYDGPRRAGTVGRPLPGVSLRIVDAAGADVERGQIGMIRVRGANVFKGYWQMPDKTAEDLDAEGWFTTGDLGMQDAEGHVTIVGRSKDLVISGGLNIYPKEVEEAIDALQEVLESAVIGVPHPDLGEATVAVLVPAPGTAPDPQEILAALSDRLARFKLPRRVILADELPRNAMGKVQKAALRQRHEGLFAKG</sequence>
<gene>
    <name evidence="4" type="ORF">Q5Y72_01895</name>
</gene>
<name>A0ABT9J7R0_9RHOB</name>
<comment type="caution">
    <text evidence="4">The sequence shown here is derived from an EMBL/GenBank/DDBJ whole genome shotgun (WGS) entry which is preliminary data.</text>
</comment>
<dbReference type="PANTHER" id="PTHR43201:SF8">
    <property type="entry name" value="ACYL-COA SYNTHETASE FAMILY MEMBER 3"/>
    <property type="match status" value="1"/>
</dbReference>
<dbReference type="RefSeq" id="WP_305961717.1">
    <property type="nucleotide sequence ID" value="NZ_JAVAMQ010000001.1"/>
</dbReference>
<dbReference type="PROSITE" id="PS00455">
    <property type="entry name" value="AMP_BINDING"/>
    <property type="match status" value="1"/>
</dbReference>
<dbReference type="NCBIfam" id="NF005702">
    <property type="entry name" value="PRK07514.1"/>
    <property type="match status" value="1"/>
</dbReference>
<dbReference type="Pfam" id="PF13193">
    <property type="entry name" value="AMP-binding_C"/>
    <property type="match status" value="1"/>
</dbReference>
<dbReference type="Pfam" id="PF00501">
    <property type="entry name" value="AMP-binding"/>
    <property type="match status" value="1"/>
</dbReference>
<dbReference type="SUPFAM" id="SSF56801">
    <property type="entry name" value="Acetyl-CoA synthetase-like"/>
    <property type="match status" value="1"/>
</dbReference>